<dbReference type="RefSeq" id="WP_025778387.1">
    <property type="nucleotide sequence ID" value="NZ_FXZA01000001.1"/>
</dbReference>
<dbReference type="AlphaFoldDB" id="A0A2H1HPJ0"/>
<dbReference type="GO" id="GO:0016791">
    <property type="term" value="F:phosphatase activity"/>
    <property type="evidence" value="ECO:0007669"/>
    <property type="project" value="TreeGrafter"/>
</dbReference>
<sequence>MPVIVLLRHGLSSANVSGILAGRAPGVSLTEEGTRALRANLELLPHRHFAQLLHSPLQRCEQTATIAAEAARFERIDADDAVIELDYGEWTGRSLTELGEEPLWATVVKTASQARFPGGESITEAAERATARVRDLVAQLREEERADAELESAADSGTDAGKSAPPRWAMIVSHGDIIKAIIADALGMPLDDFQRLSVAPGSFTVIDFAGDKPVLAAMSVTAAGLAQSAAVGGGGMR</sequence>
<dbReference type="InterPro" id="IPR029033">
    <property type="entry name" value="His_PPase_superfam"/>
</dbReference>
<evidence type="ECO:0000256" key="1">
    <source>
        <dbReference type="SAM" id="MobiDB-lite"/>
    </source>
</evidence>
<dbReference type="EMBL" id="FXZA01000001">
    <property type="protein sequence ID" value="SMX64845.1"/>
    <property type="molecule type" value="Genomic_DNA"/>
</dbReference>
<feature type="region of interest" description="Disordered" evidence="1">
    <location>
        <begin position="145"/>
        <end position="164"/>
    </location>
</feature>
<accession>A0A2H1HPJ0</accession>
<gene>
    <name evidence="2" type="ORF">BLIN101_00348</name>
</gene>
<dbReference type="CDD" id="cd07067">
    <property type="entry name" value="HP_PGM_like"/>
    <property type="match status" value="1"/>
</dbReference>
<dbReference type="Pfam" id="PF00300">
    <property type="entry name" value="His_Phos_1"/>
    <property type="match status" value="1"/>
</dbReference>
<dbReference type="InterPro" id="IPR013078">
    <property type="entry name" value="His_Pase_superF_clade-1"/>
</dbReference>
<protein>
    <submittedName>
        <fullName evidence="2">Histidine phosphatase superfamily (Branch 1)</fullName>
    </submittedName>
</protein>
<name>A0A2H1HPJ0_BRELN</name>
<evidence type="ECO:0000313" key="3">
    <source>
        <dbReference type="Proteomes" id="UP000234498"/>
    </source>
</evidence>
<dbReference type="GO" id="GO:0005737">
    <property type="term" value="C:cytoplasm"/>
    <property type="evidence" value="ECO:0007669"/>
    <property type="project" value="TreeGrafter"/>
</dbReference>
<dbReference type="SMART" id="SM00855">
    <property type="entry name" value="PGAM"/>
    <property type="match status" value="1"/>
</dbReference>
<proteinExistence type="predicted"/>
<dbReference type="PANTHER" id="PTHR48100:SF2">
    <property type="entry name" value="CONSERVED PROTEIN"/>
    <property type="match status" value="1"/>
</dbReference>
<dbReference type="SUPFAM" id="SSF53254">
    <property type="entry name" value="Phosphoglycerate mutase-like"/>
    <property type="match status" value="1"/>
</dbReference>
<reference evidence="2 3" key="1">
    <citation type="submission" date="2017-03" db="EMBL/GenBank/DDBJ databases">
        <authorList>
            <person name="Afonso C.L."/>
            <person name="Miller P.J."/>
            <person name="Scott M.A."/>
            <person name="Spackman E."/>
            <person name="Goraichik I."/>
            <person name="Dimitrov K.M."/>
            <person name="Suarez D.L."/>
            <person name="Swayne D.E."/>
        </authorList>
    </citation>
    <scope>NUCLEOTIDE SEQUENCE [LARGE SCALE GENOMIC DNA]</scope>
    <source>
        <strain evidence="2 3">Mu101</strain>
    </source>
</reference>
<dbReference type="OrthoDB" id="4120859at2"/>
<organism evidence="2 3">
    <name type="scientific">Brevibacterium linens</name>
    <dbReference type="NCBI Taxonomy" id="1703"/>
    <lineage>
        <taxon>Bacteria</taxon>
        <taxon>Bacillati</taxon>
        <taxon>Actinomycetota</taxon>
        <taxon>Actinomycetes</taxon>
        <taxon>Micrococcales</taxon>
        <taxon>Brevibacteriaceae</taxon>
        <taxon>Brevibacterium</taxon>
    </lineage>
</organism>
<dbReference type="Gene3D" id="3.40.50.1240">
    <property type="entry name" value="Phosphoglycerate mutase-like"/>
    <property type="match status" value="1"/>
</dbReference>
<dbReference type="PANTHER" id="PTHR48100">
    <property type="entry name" value="BROAD-SPECIFICITY PHOSPHATASE YOR283W-RELATED"/>
    <property type="match status" value="1"/>
</dbReference>
<dbReference type="Proteomes" id="UP000234498">
    <property type="component" value="Unassembled WGS sequence"/>
</dbReference>
<dbReference type="InterPro" id="IPR050275">
    <property type="entry name" value="PGM_Phosphatase"/>
</dbReference>
<evidence type="ECO:0000313" key="2">
    <source>
        <dbReference type="EMBL" id="SMX64845.1"/>
    </source>
</evidence>